<organism evidence="2 3">
    <name type="scientific">Actinorhabdospora filicis</name>
    <dbReference type="NCBI Taxonomy" id="1785913"/>
    <lineage>
        <taxon>Bacteria</taxon>
        <taxon>Bacillati</taxon>
        <taxon>Actinomycetota</taxon>
        <taxon>Actinomycetes</taxon>
        <taxon>Micromonosporales</taxon>
        <taxon>Micromonosporaceae</taxon>
        <taxon>Actinorhabdospora</taxon>
    </lineage>
</organism>
<evidence type="ECO:0000313" key="3">
    <source>
        <dbReference type="Proteomes" id="UP001165079"/>
    </source>
</evidence>
<dbReference type="RefSeq" id="WP_285664850.1">
    <property type="nucleotide sequence ID" value="NZ_BSTX01000003.1"/>
</dbReference>
<name>A0A9W6WBL7_9ACTN</name>
<dbReference type="InterPro" id="IPR012338">
    <property type="entry name" value="Beta-lactam/transpept-like"/>
</dbReference>
<comment type="caution">
    <text evidence="2">The sequence shown here is derived from an EMBL/GenBank/DDBJ whole genome shotgun (WGS) entry which is preliminary data.</text>
</comment>
<protein>
    <submittedName>
        <fullName evidence="2">Serine hydrolase</fullName>
    </submittedName>
</protein>
<accession>A0A9W6WBL7</accession>
<feature type="domain" description="Beta-lactamase-related" evidence="1">
    <location>
        <begin position="13"/>
        <end position="367"/>
    </location>
</feature>
<dbReference type="Gene3D" id="3.40.710.10">
    <property type="entry name" value="DD-peptidase/beta-lactamase superfamily"/>
    <property type="match status" value="1"/>
</dbReference>
<keyword evidence="3" id="KW-1185">Reference proteome</keyword>
<sequence>MIDRERLALRRHVLSRHVDAGRVPGLAALVSVDGDVHVETMGVRDLDTRAPFTRDTIVRVASLTKVVIAAATMALIEDGSLRLDDPVGGLLPELAAMRVLKTPASALDETVPAEGPITVRHLLTCTWGFGVLPGPDLPVNRAATEAGIANVARPAGMDGDDWLARLAELPLMRQPGETWLYNTGYDVLGVLIARASGRALPDHLRERILDPLGMRDTGFHVPAEHLDRLATAYEPGPDGARAYERPEGRFSVPPDFPGGAGGLVSTVDDFHAFARMLMTGGAGVLSRASTELMTIDQLTPAQKEGAGLVPGMFDHTGWGFGMGVVHRRFDYPVKPGGYGWDGGLGPTWVSDPAERLIALIFHQLSFGEGRPAVNGDFLTWTYQGLT</sequence>
<dbReference type="GO" id="GO:0016787">
    <property type="term" value="F:hydrolase activity"/>
    <property type="evidence" value="ECO:0007669"/>
    <property type="project" value="UniProtKB-KW"/>
</dbReference>
<dbReference type="InterPro" id="IPR001466">
    <property type="entry name" value="Beta-lactam-related"/>
</dbReference>
<evidence type="ECO:0000313" key="2">
    <source>
        <dbReference type="EMBL" id="GLZ79701.1"/>
    </source>
</evidence>
<evidence type="ECO:0000259" key="1">
    <source>
        <dbReference type="Pfam" id="PF00144"/>
    </source>
</evidence>
<gene>
    <name evidence="2" type="ORF">Afil01_45080</name>
</gene>
<dbReference type="Proteomes" id="UP001165079">
    <property type="component" value="Unassembled WGS sequence"/>
</dbReference>
<dbReference type="EMBL" id="BSTX01000003">
    <property type="protein sequence ID" value="GLZ79701.1"/>
    <property type="molecule type" value="Genomic_DNA"/>
</dbReference>
<dbReference type="SUPFAM" id="SSF56601">
    <property type="entry name" value="beta-lactamase/transpeptidase-like"/>
    <property type="match status" value="1"/>
</dbReference>
<proteinExistence type="predicted"/>
<keyword evidence="2" id="KW-0378">Hydrolase</keyword>
<dbReference type="PANTHER" id="PTHR43283:SF3">
    <property type="entry name" value="BETA-LACTAMASE FAMILY PROTEIN (AFU_ORTHOLOGUE AFUA_5G07500)"/>
    <property type="match status" value="1"/>
</dbReference>
<dbReference type="PANTHER" id="PTHR43283">
    <property type="entry name" value="BETA-LACTAMASE-RELATED"/>
    <property type="match status" value="1"/>
</dbReference>
<dbReference type="Pfam" id="PF00144">
    <property type="entry name" value="Beta-lactamase"/>
    <property type="match status" value="1"/>
</dbReference>
<dbReference type="InterPro" id="IPR050789">
    <property type="entry name" value="Diverse_Enzym_Activities"/>
</dbReference>
<reference evidence="2" key="1">
    <citation type="submission" date="2023-03" db="EMBL/GenBank/DDBJ databases">
        <title>Actinorhabdospora filicis NBRC 111898.</title>
        <authorList>
            <person name="Ichikawa N."/>
            <person name="Sato H."/>
            <person name="Tonouchi N."/>
        </authorList>
    </citation>
    <scope>NUCLEOTIDE SEQUENCE</scope>
    <source>
        <strain evidence="2">NBRC 111898</strain>
    </source>
</reference>
<dbReference type="AlphaFoldDB" id="A0A9W6WBL7"/>